<evidence type="ECO:0000259" key="1">
    <source>
        <dbReference type="PROSITE" id="PS50879"/>
    </source>
</evidence>
<reference evidence="2" key="1">
    <citation type="journal article" date="2020" name="Nature">
        <title>Giant virus diversity and host interactions through global metagenomics.</title>
        <authorList>
            <person name="Schulz F."/>
            <person name="Roux S."/>
            <person name="Paez-Espino D."/>
            <person name="Jungbluth S."/>
            <person name="Walsh D.A."/>
            <person name="Denef V.J."/>
            <person name="McMahon K.D."/>
            <person name="Konstantinidis K.T."/>
            <person name="Eloe-Fadrosh E.A."/>
            <person name="Kyrpides N.C."/>
            <person name="Woyke T."/>
        </authorList>
    </citation>
    <scope>NUCLEOTIDE SEQUENCE</scope>
    <source>
        <strain evidence="2">GVMAG-M-3300023179-62</strain>
    </source>
</reference>
<dbReference type="GO" id="GO:0004523">
    <property type="term" value="F:RNA-DNA hybrid ribonuclease activity"/>
    <property type="evidence" value="ECO:0007669"/>
    <property type="project" value="InterPro"/>
</dbReference>
<name>A0A6C0H363_9ZZZZ</name>
<dbReference type="Pfam" id="PF00075">
    <property type="entry name" value="RNase_H"/>
    <property type="match status" value="1"/>
</dbReference>
<dbReference type="EMBL" id="MN739858">
    <property type="protein sequence ID" value="QHT74820.1"/>
    <property type="molecule type" value="Genomic_DNA"/>
</dbReference>
<sequence length="83" mass="9843">MAVIEALRFVQGNEYVLYTDSELTMKCATGVYKKKANKDLWNEYEDASRDKKIHWIWVKAHNGNKMNDYVDFLARREAELLKK</sequence>
<dbReference type="PROSITE" id="PS50879">
    <property type="entry name" value="RNASE_H_1"/>
    <property type="match status" value="1"/>
</dbReference>
<dbReference type="InterPro" id="IPR012337">
    <property type="entry name" value="RNaseH-like_sf"/>
</dbReference>
<dbReference type="SUPFAM" id="SSF53098">
    <property type="entry name" value="Ribonuclease H-like"/>
    <property type="match status" value="1"/>
</dbReference>
<feature type="domain" description="RNase H type-1" evidence="1">
    <location>
        <begin position="1"/>
        <end position="79"/>
    </location>
</feature>
<dbReference type="AlphaFoldDB" id="A0A6C0H363"/>
<evidence type="ECO:0000313" key="2">
    <source>
        <dbReference type="EMBL" id="QHT74820.1"/>
    </source>
</evidence>
<organism evidence="2">
    <name type="scientific">viral metagenome</name>
    <dbReference type="NCBI Taxonomy" id="1070528"/>
    <lineage>
        <taxon>unclassified sequences</taxon>
        <taxon>metagenomes</taxon>
        <taxon>organismal metagenomes</taxon>
    </lineage>
</organism>
<protein>
    <recommendedName>
        <fullName evidence="1">RNase H type-1 domain-containing protein</fullName>
    </recommendedName>
</protein>
<dbReference type="GO" id="GO:0003676">
    <property type="term" value="F:nucleic acid binding"/>
    <property type="evidence" value="ECO:0007669"/>
    <property type="project" value="InterPro"/>
</dbReference>
<dbReference type="Gene3D" id="3.30.420.10">
    <property type="entry name" value="Ribonuclease H-like superfamily/Ribonuclease H"/>
    <property type="match status" value="1"/>
</dbReference>
<proteinExistence type="predicted"/>
<dbReference type="InterPro" id="IPR002156">
    <property type="entry name" value="RNaseH_domain"/>
</dbReference>
<accession>A0A6C0H363</accession>
<dbReference type="InterPro" id="IPR036397">
    <property type="entry name" value="RNaseH_sf"/>
</dbReference>